<feature type="domain" description="Methyltransferase type 11" evidence="1">
    <location>
        <begin position="59"/>
        <end position="158"/>
    </location>
</feature>
<dbReference type="InterPro" id="IPR013216">
    <property type="entry name" value="Methyltransf_11"/>
</dbReference>
<reference evidence="2" key="1">
    <citation type="submission" date="2019-02" db="EMBL/GenBank/DDBJ databases">
        <authorList>
            <person name="Gruber-Vodicka R. H."/>
            <person name="Seah K. B. B."/>
        </authorList>
    </citation>
    <scope>NUCLEOTIDE SEQUENCE</scope>
    <source>
        <strain evidence="3">BECK_BZ198</strain>
        <strain evidence="2">BECK_BZ199</strain>
    </source>
</reference>
<keyword evidence="2" id="KW-0489">Methyltransferase</keyword>
<dbReference type="Pfam" id="PF08241">
    <property type="entry name" value="Methyltransf_11"/>
    <property type="match status" value="1"/>
</dbReference>
<gene>
    <name evidence="3" type="ORF">BECKMB1821H_GA0114242_10845</name>
    <name evidence="2" type="ORF">BECKMB1821I_GA0114274_10835</name>
</gene>
<dbReference type="GO" id="GO:0008757">
    <property type="term" value="F:S-adenosylmethionine-dependent methyltransferase activity"/>
    <property type="evidence" value="ECO:0007669"/>
    <property type="project" value="InterPro"/>
</dbReference>
<sequence>MENRSDLKVPLYSRVTHDEHSAALKTWQVATVGPHQLMLYPRIVRALKGILTPASLLGEFGSGVGFVMEAIVSADPPLPYRLFLGLEINRESRMEARELVTLDQAGIVECDITNSHFPDGMFDVAVCSTVLCHFKPFPLRQALFHSIRMLRPGGTMIVCVPSVEWVIRENTDYVVLEELGPKSFVALKQGNPLHLRQSYYAREVYAGFLRDTGFKIVESEELTIPDINEIGNRYRKYAGFPLFYFFSVERPQDFKVPEIELYDKNIPRIGGE</sequence>
<dbReference type="EMBL" id="CAADGH010000084">
    <property type="protein sequence ID" value="VFK76922.1"/>
    <property type="molecule type" value="Genomic_DNA"/>
</dbReference>
<dbReference type="CDD" id="cd02440">
    <property type="entry name" value="AdoMet_MTases"/>
    <property type="match status" value="1"/>
</dbReference>
<dbReference type="PANTHER" id="PTHR43861">
    <property type="entry name" value="TRANS-ACONITATE 2-METHYLTRANSFERASE-RELATED"/>
    <property type="match status" value="1"/>
</dbReference>
<evidence type="ECO:0000259" key="1">
    <source>
        <dbReference type="Pfam" id="PF08241"/>
    </source>
</evidence>
<dbReference type="InterPro" id="IPR029063">
    <property type="entry name" value="SAM-dependent_MTases_sf"/>
</dbReference>
<dbReference type="GO" id="GO:0032259">
    <property type="term" value="P:methylation"/>
    <property type="evidence" value="ECO:0007669"/>
    <property type="project" value="UniProtKB-KW"/>
</dbReference>
<dbReference type="Gene3D" id="3.40.50.150">
    <property type="entry name" value="Vaccinia Virus protein VP39"/>
    <property type="match status" value="1"/>
</dbReference>
<evidence type="ECO:0000313" key="3">
    <source>
        <dbReference type="EMBL" id="VFK76922.1"/>
    </source>
</evidence>
<dbReference type="EMBL" id="CAADFQ010000083">
    <property type="protein sequence ID" value="VFK34748.1"/>
    <property type="molecule type" value="Genomic_DNA"/>
</dbReference>
<keyword evidence="2" id="KW-0808">Transferase</keyword>
<proteinExistence type="predicted"/>
<keyword evidence="2" id="KW-0830">Ubiquinone</keyword>
<evidence type="ECO:0000313" key="2">
    <source>
        <dbReference type="EMBL" id="VFK34748.1"/>
    </source>
</evidence>
<dbReference type="AlphaFoldDB" id="A0A450XZM4"/>
<dbReference type="SUPFAM" id="SSF53335">
    <property type="entry name" value="S-adenosyl-L-methionine-dependent methyltransferases"/>
    <property type="match status" value="1"/>
</dbReference>
<accession>A0A450XZM4</accession>
<organism evidence="2">
    <name type="scientific">Candidatus Kentrum sp. MB</name>
    <dbReference type="NCBI Taxonomy" id="2138164"/>
    <lineage>
        <taxon>Bacteria</taxon>
        <taxon>Pseudomonadati</taxon>
        <taxon>Pseudomonadota</taxon>
        <taxon>Gammaproteobacteria</taxon>
        <taxon>Candidatus Kentrum</taxon>
    </lineage>
</organism>
<protein>
    <submittedName>
        <fullName evidence="2">Ubiquinone/menaquinone biosynthesis C-methylase UbiE</fullName>
    </submittedName>
</protein>
<name>A0A450XZM4_9GAMM</name>